<evidence type="ECO:0000256" key="5">
    <source>
        <dbReference type="ARBA" id="ARBA00022777"/>
    </source>
</evidence>
<dbReference type="FunFam" id="3.40.50.300:FF:000991">
    <property type="entry name" value="Dephospho-CoA kinase"/>
    <property type="match status" value="1"/>
</dbReference>
<evidence type="ECO:0000256" key="6">
    <source>
        <dbReference type="ARBA" id="ARBA00022840"/>
    </source>
</evidence>
<dbReference type="RefSeq" id="WP_114372161.1">
    <property type="nucleotide sequence ID" value="NZ_CP031092.1"/>
</dbReference>
<keyword evidence="11" id="KW-1185">Reference proteome</keyword>
<keyword evidence="2 8" id="KW-0963">Cytoplasm</keyword>
<evidence type="ECO:0000256" key="2">
    <source>
        <dbReference type="ARBA" id="ARBA00022490"/>
    </source>
</evidence>
<evidence type="ECO:0000256" key="7">
    <source>
        <dbReference type="ARBA" id="ARBA00022993"/>
    </source>
</evidence>
<dbReference type="GO" id="GO:0005524">
    <property type="term" value="F:ATP binding"/>
    <property type="evidence" value="ECO:0007669"/>
    <property type="project" value="UniProtKB-UniRule"/>
</dbReference>
<keyword evidence="3 8" id="KW-0808">Transferase</keyword>
<dbReference type="Gene3D" id="3.40.50.300">
    <property type="entry name" value="P-loop containing nucleotide triphosphate hydrolases"/>
    <property type="match status" value="1"/>
</dbReference>
<dbReference type="KEGG" id="rue:DT065_07450"/>
<evidence type="ECO:0000256" key="1">
    <source>
        <dbReference type="ARBA" id="ARBA00009018"/>
    </source>
</evidence>
<keyword evidence="6 8" id="KW-0067">ATP-binding</keyword>
<dbReference type="GO" id="GO:0015937">
    <property type="term" value="P:coenzyme A biosynthetic process"/>
    <property type="evidence" value="ECO:0007669"/>
    <property type="project" value="UniProtKB-UniRule"/>
</dbReference>
<feature type="binding site" evidence="8">
    <location>
        <begin position="10"/>
        <end position="15"/>
    </location>
    <ligand>
        <name>ATP</name>
        <dbReference type="ChEBI" id="CHEBI:30616"/>
    </ligand>
</feature>
<proteinExistence type="inferred from homology"/>
<evidence type="ECO:0000256" key="3">
    <source>
        <dbReference type="ARBA" id="ARBA00022679"/>
    </source>
</evidence>
<dbReference type="SUPFAM" id="SSF52540">
    <property type="entry name" value="P-loop containing nucleoside triphosphate hydrolases"/>
    <property type="match status" value="1"/>
</dbReference>
<dbReference type="InterPro" id="IPR027417">
    <property type="entry name" value="P-loop_NTPase"/>
</dbReference>
<dbReference type="GO" id="GO:0005737">
    <property type="term" value="C:cytoplasm"/>
    <property type="evidence" value="ECO:0007669"/>
    <property type="project" value="UniProtKB-SubCell"/>
</dbReference>
<evidence type="ECO:0000256" key="4">
    <source>
        <dbReference type="ARBA" id="ARBA00022741"/>
    </source>
</evidence>
<evidence type="ECO:0000313" key="10">
    <source>
        <dbReference type="EMBL" id="AXF55880.1"/>
    </source>
</evidence>
<dbReference type="Pfam" id="PF01121">
    <property type="entry name" value="CoaE"/>
    <property type="match status" value="1"/>
</dbReference>
<dbReference type="InterPro" id="IPR001977">
    <property type="entry name" value="Depp_CoAkinase"/>
</dbReference>
<comment type="function">
    <text evidence="8">Catalyzes the phosphorylation of the 3'-hydroxyl group of dephosphocoenzyme A to form coenzyme A.</text>
</comment>
<dbReference type="CDD" id="cd02022">
    <property type="entry name" value="DPCK"/>
    <property type="match status" value="1"/>
</dbReference>
<gene>
    <name evidence="8" type="primary">coaE</name>
    <name evidence="10" type="ORF">DT065_07450</name>
</gene>
<name>A0A345BY49_9BACI</name>
<evidence type="ECO:0000256" key="8">
    <source>
        <dbReference type="HAMAP-Rule" id="MF_00376"/>
    </source>
</evidence>
<reference evidence="10 11" key="1">
    <citation type="journal article" date="2018" name="J. Microbiol.">
        <title>Salicibibacter kimchii gen. nov., sp. nov., a moderately halophilic and alkalitolerant bacterium in the family Bacillaceae, isolated from kimchi.</title>
        <authorList>
            <person name="Jang J.Y."/>
            <person name="Oh Y.J."/>
            <person name="Lim S.K."/>
            <person name="Park H.K."/>
            <person name="Lee C."/>
            <person name="Kim J.Y."/>
            <person name="Lee M.A."/>
            <person name="Choi H.J."/>
        </authorList>
    </citation>
    <scope>NUCLEOTIDE SEQUENCE [LARGE SCALE GENOMIC DNA]</scope>
    <source>
        <strain evidence="10 11">NKC1-1</strain>
    </source>
</reference>
<dbReference type="UniPathway" id="UPA00241">
    <property type="reaction ID" value="UER00356"/>
</dbReference>
<dbReference type="OrthoDB" id="9812943at2"/>
<evidence type="ECO:0000313" key="11">
    <source>
        <dbReference type="Proteomes" id="UP000252100"/>
    </source>
</evidence>
<keyword evidence="4 8" id="KW-0547">Nucleotide-binding</keyword>
<dbReference type="PANTHER" id="PTHR10695">
    <property type="entry name" value="DEPHOSPHO-COA KINASE-RELATED"/>
    <property type="match status" value="1"/>
</dbReference>
<dbReference type="NCBIfam" id="TIGR00152">
    <property type="entry name" value="dephospho-CoA kinase"/>
    <property type="match status" value="1"/>
</dbReference>
<dbReference type="EC" id="2.7.1.24" evidence="8 9"/>
<dbReference type="HAMAP" id="MF_00376">
    <property type="entry name" value="Dephospho_CoA_kinase"/>
    <property type="match status" value="1"/>
</dbReference>
<dbReference type="GO" id="GO:0004140">
    <property type="term" value="F:dephospho-CoA kinase activity"/>
    <property type="evidence" value="ECO:0007669"/>
    <property type="project" value="UniProtKB-UniRule"/>
</dbReference>
<comment type="catalytic activity">
    <reaction evidence="8">
        <text>3'-dephospho-CoA + ATP = ADP + CoA + H(+)</text>
        <dbReference type="Rhea" id="RHEA:18245"/>
        <dbReference type="ChEBI" id="CHEBI:15378"/>
        <dbReference type="ChEBI" id="CHEBI:30616"/>
        <dbReference type="ChEBI" id="CHEBI:57287"/>
        <dbReference type="ChEBI" id="CHEBI:57328"/>
        <dbReference type="ChEBI" id="CHEBI:456216"/>
        <dbReference type="EC" id="2.7.1.24"/>
    </reaction>
</comment>
<dbReference type="Proteomes" id="UP000252100">
    <property type="component" value="Chromosome"/>
</dbReference>
<keyword evidence="5 8" id="KW-0418">Kinase</keyword>
<accession>A0A345BY49</accession>
<sequence length="200" mass="22789">MIIGLTGGIASGKSLLAEYMQAWDLPIIDADAIAREVVEPGRPAYEEIKDFFGNEVFHEDGTLDRKALGSIIFADKEKRNRLNKITHPAIHKEMMNKKEALLNEGNRALIFDIPLLVENGRMNIVDRVLLAYVSEDVQLKRLMERDRSSKEEALERIRSQMPLKEKKDYADAVVDNNGSRVESKNQLLHILTKWGVEMDE</sequence>
<keyword evidence="7 8" id="KW-0173">Coenzyme A biosynthesis</keyword>
<comment type="pathway">
    <text evidence="8">Cofactor biosynthesis; coenzyme A biosynthesis; CoA from (R)-pantothenate: step 5/5.</text>
</comment>
<dbReference type="AlphaFoldDB" id="A0A345BY49"/>
<protein>
    <recommendedName>
        <fullName evidence="8 9">Dephospho-CoA kinase</fullName>
        <ecNumber evidence="8 9">2.7.1.24</ecNumber>
    </recommendedName>
    <alternativeName>
        <fullName evidence="8">Dephosphocoenzyme A kinase</fullName>
    </alternativeName>
</protein>
<evidence type="ECO:0000256" key="9">
    <source>
        <dbReference type="NCBIfam" id="TIGR00152"/>
    </source>
</evidence>
<dbReference type="EMBL" id="CP031092">
    <property type="protein sequence ID" value="AXF55880.1"/>
    <property type="molecule type" value="Genomic_DNA"/>
</dbReference>
<organism evidence="10 11">
    <name type="scientific">Salicibibacter kimchii</name>
    <dbReference type="NCBI Taxonomy" id="2099786"/>
    <lineage>
        <taxon>Bacteria</taxon>
        <taxon>Bacillati</taxon>
        <taxon>Bacillota</taxon>
        <taxon>Bacilli</taxon>
        <taxon>Bacillales</taxon>
        <taxon>Bacillaceae</taxon>
        <taxon>Salicibibacter</taxon>
    </lineage>
</organism>
<dbReference type="PANTHER" id="PTHR10695:SF46">
    <property type="entry name" value="BIFUNCTIONAL COENZYME A SYNTHASE-RELATED"/>
    <property type="match status" value="1"/>
</dbReference>
<dbReference type="PROSITE" id="PS51219">
    <property type="entry name" value="DPCK"/>
    <property type="match status" value="1"/>
</dbReference>
<comment type="similarity">
    <text evidence="1 8">Belongs to the CoaE family.</text>
</comment>
<comment type="subcellular location">
    <subcellularLocation>
        <location evidence="8">Cytoplasm</location>
    </subcellularLocation>
</comment>